<keyword evidence="1" id="KW-1133">Transmembrane helix</keyword>
<keyword evidence="3" id="KW-1185">Reference proteome</keyword>
<organism evidence="3 4">
    <name type="scientific">Heligmosomoides polygyrus</name>
    <name type="common">Parasitic roundworm</name>
    <dbReference type="NCBI Taxonomy" id="6339"/>
    <lineage>
        <taxon>Eukaryota</taxon>
        <taxon>Metazoa</taxon>
        <taxon>Ecdysozoa</taxon>
        <taxon>Nematoda</taxon>
        <taxon>Chromadorea</taxon>
        <taxon>Rhabditida</taxon>
        <taxon>Rhabditina</taxon>
        <taxon>Rhabditomorpha</taxon>
        <taxon>Strongyloidea</taxon>
        <taxon>Heligmosomidae</taxon>
        <taxon>Heligmosomoides</taxon>
    </lineage>
</organism>
<feature type="transmembrane region" description="Helical" evidence="1">
    <location>
        <begin position="12"/>
        <end position="32"/>
    </location>
</feature>
<dbReference type="OrthoDB" id="5868335at2759"/>
<feature type="transmembrane region" description="Helical" evidence="1">
    <location>
        <begin position="44"/>
        <end position="68"/>
    </location>
</feature>
<proteinExistence type="predicted"/>
<dbReference type="AlphaFoldDB" id="A0A183G190"/>
<gene>
    <name evidence="2" type="ORF">HPBE_LOCUS14934</name>
</gene>
<feature type="transmembrane region" description="Helical" evidence="1">
    <location>
        <begin position="136"/>
        <end position="155"/>
    </location>
</feature>
<accession>A0A183G190</accession>
<feature type="transmembrane region" description="Helical" evidence="1">
    <location>
        <begin position="240"/>
        <end position="265"/>
    </location>
</feature>
<feature type="transmembrane region" description="Helical" evidence="1">
    <location>
        <begin position="277"/>
        <end position="298"/>
    </location>
</feature>
<dbReference type="PANTHER" id="PTHR46178">
    <property type="entry name" value="SEVEN TM RECEPTOR"/>
    <property type="match status" value="1"/>
</dbReference>
<keyword evidence="1" id="KW-0812">Transmembrane</keyword>
<dbReference type="Proteomes" id="UP000050761">
    <property type="component" value="Unassembled WGS sequence"/>
</dbReference>
<dbReference type="Pfam" id="PF10326">
    <property type="entry name" value="7TM_GPCR_Str"/>
    <property type="match status" value="1"/>
</dbReference>
<dbReference type="EMBL" id="UZAH01028609">
    <property type="protein sequence ID" value="VDP01271.1"/>
    <property type="molecule type" value="Genomic_DNA"/>
</dbReference>
<dbReference type="Gene3D" id="1.20.1070.10">
    <property type="entry name" value="Rhodopsin 7-helix transmembrane proteins"/>
    <property type="match status" value="1"/>
</dbReference>
<reference evidence="4" key="2">
    <citation type="submission" date="2019-09" db="UniProtKB">
        <authorList>
            <consortium name="WormBaseParasite"/>
        </authorList>
    </citation>
    <scope>IDENTIFICATION</scope>
</reference>
<feature type="transmembrane region" description="Helical" evidence="1">
    <location>
        <begin position="193"/>
        <end position="219"/>
    </location>
</feature>
<protein>
    <submittedName>
        <fullName evidence="4">G_PROTEIN_RECEP_F1_2 domain-containing protein</fullName>
    </submittedName>
</protein>
<name>A0A183G190_HELPZ</name>
<accession>A0A3P7ZNM8</accession>
<dbReference type="WBParaSite" id="HPBE_0001493301-mRNA-1">
    <property type="protein sequence ID" value="HPBE_0001493301-mRNA-1"/>
    <property type="gene ID" value="HPBE_0001493301"/>
</dbReference>
<dbReference type="PANTHER" id="PTHR46178:SF9">
    <property type="entry name" value="SEVEN TM RECEPTOR"/>
    <property type="match status" value="1"/>
</dbReference>
<evidence type="ECO:0000256" key="1">
    <source>
        <dbReference type="SAM" id="Phobius"/>
    </source>
</evidence>
<sequence length="339" mass="38206">MVSRTSTAFQWACQAISMVSVVCNVYLVYVYFRCPLKMIKSYKYFFLLTGIQHIMFSSCLFFLVPLIISDRFSFIFIATGPLRMQLGGQILMVIFCQTFITSLLLVGDSFIYRYLQLCKPSFFHKHLRPRGVSTAILLNVAVIANWCIIVFVAFWPNDDFIEELSGMVARTTGLNSYDCAQLGFSMKNSLTPLSMTLVVEVLILMSIIAAIVVHSAININRTLKEGAFSKNLRKLHHQMFILLLLQSACPFAFLHSPTMVAYVLLFGGLTSSPGISYTITILIALYPVFGPVITVLFLKDYRTYTLSKLRFNCIRSKNAVPSIFVSEMRTNPITAQSGQ</sequence>
<reference evidence="2 3" key="1">
    <citation type="submission" date="2018-11" db="EMBL/GenBank/DDBJ databases">
        <authorList>
            <consortium name="Pathogen Informatics"/>
        </authorList>
    </citation>
    <scope>NUCLEOTIDE SEQUENCE [LARGE SCALE GENOMIC DNA]</scope>
</reference>
<evidence type="ECO:0000313" key="3">
    <source>
        <dbReference type="Proteomes" id="UP000050761"/>
    </source>
</evidence>
<dbReference type="InterPro" id="IPR019428">
    <property type="entry name" value="7TM_GPCR_serpentine_rcpt_Str"/>
</dbReference>
<evidence type="ECO:0000313" key="2">
    <source>
        <dbReference type="EMBL" id="VDP01271.1"/>
    </source>
</evidence>
<dbReference type="SUPFAM" id="SSF81321">
    <property type="entry name" value="Family A G protein-coupled receptor-like"/>
    <property type="match status" value="1"/>
</dbReference>
<feature type="transmembrane region" description="Helical" evidence="1">
    <location>
        <begin position="88"/>
        <end position="115"/>
    </location>
</feature>
<evidence type="ECO:0000313" key="4">
    <source>
        <dbReference type="WBParaSite" id="HPBE_0001493301-mRNA-1"/>
    </source>
</evidence>
<keyword evidence="1" id="KW-0472">Membrane</keyword>